<feature type="binding site" evidence="8">
    <location>
        <position position="109"/>
    </location>
    <ligand>
        <name>substrate</name>
    </ligand>
</feature>
<dbReference type="Proteomes" id="UP000186922">
    <property type="component" value="Unassembled WGS sequence"/>
</dbReference>
<evidence type="ECO:0000313" key="12">
    <source>
        <dbReference type="EMBL" id="GAU99938.1"/>
    </source>
</evidence>
<comment type="caution">
    <text evidence="12">The sequence shown here is derived from an EMBL/GenBank/DDBJ whole genome shotgun (WGS) entry which is preliminary data.</text>
</comment>
<dbReference type="EC" id="3.5.1.98" evidence="1 6"/>
<dbReference type="InterPro" id="IPR037138">
    <property type="entry name" value="His_deacetylse_dom_sf"/>
</dbReference>
<dbReference type="PANTHER" id="PTHR10625:SF10">
    <property type="entry name" value="HISTONE DEACETYLASE HDAC1"/>
    <property type="match status" value="1"/>
</dbReference>
<evidence type="ECO:0000256" key="8">
    <source>
        <dbReference type="PIRSR" id="PIRSR037913-2"/>
    </source>
</evidence>
<feature type="region of interest" description="Disordered" evidence="10">
    <location>
        <begin position="388"/>
        <end position="423"/>
    </location>
</feature>
<proteinExistence type="inferred from homology"/>
<feature type="binding site" evidence="9">
    <location>
        <position position="188"/>
    </location>
    <ligand>
        <name>a divalent metal cation</name>
        <dbReference type="ChEBI" id="CHEBI:60240"/>
    </ligand>
</feature>
<sequence>MTGLAKSNDRSTGRKKIAYFHDEDVGAFDYHSAHPMKPYRLAVTHSLIESYGLTGHMDVFRPRRASRLDFARYHTSEYVNFLSIVNNGELPYVGKDLVPLHKFFNISEDCPVFKGIFDYCAIYAGGSLEASRLLNSGSHNIAINWSGGLHHAKKDQASGFCYVNDIVLAILELLRYHQRVLYIDIDVHHGDGVQDAFYNCDRVMTVSLHRYGSDFFPQTGHLNEIGRDDGKYYSINVPLRSGITDDNYFNLAFKPVIDRVMSVFQPSVIVLQCGADSLAGDKLGPFSLTIKGHGRCVEYVKAFHLPLLVLGGGGYTVSNVARCWTYETALLVGKQLPAMLPDTEYREVFGSDISLIPVMSKKDDLNTLTYLDSVVRSVHERLRNLAHAPSVQMSESPESLPGEEEVAVEEEAFRSSTPESFEY</sequence>
<evidence type="ECO:0000256" key="10">
    <source>
        <dbReference type="SAM" id="MobiDB-lite"/>
    </source>
</evidence>
<dbReference type="GO" id="GO:0000118">
    <property type="term" value="C:histone deacetylase complex"/>
    <property type="evidence" value="ECO:0007669"/>
    <property type="project" value="UniProtKB-ARBA"/>
</dbReference>
<feature type="binding site" evidence="8">
    <location>
        <position position="159"/>
    </location>
    <ligand>
        <name>substrate</name>
    </ligand>
</feature>
<evidence type="ECO:0000256" key="9">
    <source>
        <dbReference type="PIRSR" id="PIRSR037913-3"/>
    </source>
</evidence>
<dbReference type="AlphaFoldDB" id="A0A1D1VN53"/>
<dbReference type="InterPro" id="IPR023801">
    <property type="entry name" value="His_deacetylse_dom"/>
</dbReference>
<feature type="compositionally biased region" description="Acidic residues" evidence="10">
    <location>
        <begin position="401"/>
        <end position="410"/>
    </location>
</feature>
<dbReference type="PANTHER" id="PTHR10625">
    <property type="entry name" value="HISTONE DEACETYLASE HDAC1-RELATED"/>
    <property type="match status" value="1"/>
</dbReference>
<organism evidence="12 13">
    <name type="scientific">Ramazzottius varieornatus</name>
    <name type="common">Water bear</name>
    <name type="synonym">Tardigrade</name>
    <dbReference type="NCBI Taxonomy" id="947166"/>
    <lineage>
        <taxon>Eukaryota</taxon>
        <taxon>Metazoa</taxon>
        <taxon>Ecdysozoa</taxon>
        <taxon>Tardigrada</taxon>
        <taxon>Eutardigrada</taxon>
        <taxon>Parachela</taxon>
        <taxon>Hypsibioidea</taxon>
        <taxon>Ramazzottiidae</taxon>
        <taxon>Ramazzottius</taxon>
    </lineage>
</organism>
<keyword evidence="2" id="KW-0678">Repressor</keyword>
<comment type="catalytic activity">
    <reaction evidence="5 6">
        <text>N(6)-acetyl-L-lysyl-[histone] + H2O = L-lysyl-[histone] + acetate</text>
        <dbReference type="Rhea" id="RHEA:58196"/>
        <dbReference type="Rhea" id="RHEA-COMP:9845"/>
        <dbReference type="Rhea" id="RHEA-COMP:11338"/>
        <dbReference type="ChEBI" id="CHEBI:15377"/>
        <dbReference type="ChEBI" id="CHEBI:29969"/>
        <dbReference type="ChEBI" id="CHEBI:30089"/>
        <dbReference type="ChEBI" id="CHEBI:61930"/>
        <dbReference type="EC" id="3.5.1.98"/>
    </reaction>
</comment>
<dbReference type="PRINTS" id="PR01270">
    <property type="entry name" value="HDASUPER"/>
</dbReference>
<keyword evidence="6" id="KW-0539">Nucleus</keyword>
<dbReference type="PIRSF" id="PIRSF037913">
    <property type="entry name" value="His_deacetylse_1"/>
    <property type="match status" value="1"/>
</dbReference>
<keyword evidence="6" id="KW-0805">Transcription regulation</keyword>
<evidence type="ECO:0000256" key="1">
    <source>
        <dbReference type="ARBA" id="ARBA00012111"/>
    </source>
</evidence>
<dbReference type="InterPro" id="IPR003084">
    <property type="entry name" value="HDAC_I/II"/>
</dbReference>
<evidence type="ECO:0000256" key="6">
    <source>
        <dbReference type="PIRNR" id="PIRNR037913"/>
    </source>
</evidence>
<dbReference type="InterPro" id="IPR023696">
    <property type="entry name" value="Ureohydrolase_dom_sf"/>
</dbReference>
<evidence type="ECO:0000259" key="11">
    <source>
        <dbReference type="Pfam" id="PF00850"/>
    </source>
</evidence>
<feature type="compositionally biased region" description="Polar residues" evidence="10">
    <location>
        <begin position="414"/>
        <end position="423"/>
    </location>
</feature>
<dbReference type="GO" id="GO:0040029">
    <property type="term" value="P:epigenetic regulation of gene expression"/>
    <property type="evidence" value="ECO:0007669"/>
    <property type="project" value="TreeGrafter"/>
</dbReference>
<accession>A0A1D1VN53</accession>
<evidence type="ECO:0000256" key="4">
    <source>
        <dbReference type="ARBA" id="ARBA00022853"/>
    </source>
</evidence>
<feature type="domain" description="Histone deacetylase" evidence="11">
    <location>
        <begin position="34"/>
        <end position="330"/>
    </location>
</feature>
<keyword evidence="13" id="KW-1185">Reference proteome</keyword>
<feature type="active site" description="Proton acceptor" evidence="7">
    <location>
        <position position="151"/>
    </location>
</feature>
<evidence type="ECO:0000256" key="7">
    <source>
        <dbReference type="PIRSR" id="PIRSR037913-1"/>
    </source>
</evidence>
<dbReference type="Gene3D" id="3.40.800.20">
    <property type="entry name" value="Histone deacetylase domain"/>
    <property type="match status" value="1"/>
</dbReference>
<dbReference type="PRINTS" id="PR01271">
    <property type="entry name" value="HISDACETLASE"/>
</dbReference>
<dbReference type="Pfam" id="PF00850">
    <property type="entry name" value="Hist_deacetyl"/>
    <property type="match status" value="1"/>
</dbReference>
<dbReference type="SUPFAM" id="SSF52768">
    <property type="entry name" value="Arginase/deacetylase"/>
    <property type="match status" value="1"/>
</dbReference>
<evidence type="ECO:0000256" key="2">
    <source>
        <dbReference type="ARBA" id="ARBA00022491"/>
    </source>
</evidence>
<dbReference type="GO" id="GO:0141221">
    <property type="term" value="F:histone deacetylase activity, hydrolytic mechanism"/>
    <property type="evidence" value="ECO:0007669"/>
    <property type="project" value="UniProtKB-EC"/>
</dbReference>
<feature type="binding site" evidence="9">
    <location>
        <position position="276"/>
    </location>
    <ligand>
        <name>a divalent metal cation</name>
        <dbReference type="ChEBI" id="CHEBI:60240"/>
    </ligand>
</feature>
<evidence type="ECO:0000313" key="13">
    <source>
        <dbReference type="Proteomes" id="UP000186922"/>
    </source>
</evidence>
<dbReference type="STRING" id="947166.A0A1D1VN53"/>
<dbReference type="EMBL" id="BDGG01000005">
    <property type="protein sequence ID" value="GAU99938.1"/>
    <property type="molecule type" value="Genomic_DNA"/>
</dbReference>
<feature type="binding site" evidence="8">
    <location>
        <position position="315"/>
    </location>
    <ligand>
        <name>substrate</name>
    </ligand>
</feature>
<keyword evidence="6" id="KW-0804">Transcription</keyword>
<feature type="binding site" evidence="9">
    <location>
        <position position="186"/>
    </location>
    <ligand>
        <name>a divalent metal cation</name>
        <dbReference type="ChEBI" id="CHEBI:60240"/>
    </ligand>
</feature>
<dbReference type="GO" id="GO:0046872">
    <property type="term" value="F:metal ion binding"/>
    <property type="evidence" value="ECO:0007669"/>
    <property type="project" value="UniProtKB-KW"/>
</dbReference>
<name>A0A1D1VN53_RAMVA</name>
<reference evidence="12 13" key="1">
    <citation type="journal article" date="2016" name="Nat. Commun.">
        <title>Extremotolerant tardigrade genome and improved radiotolerance of human cultured cells by tardigrade-unique protein.</title>
        <authorList>
            <person name="Hashimoto T."/>
            <person name="Horikawa D.D."/>
            <person name="Saito Y."/>
            <person name="Kuwahara H."/>
            <person name="Kozuka-Hata H."/>
            <person name="Shin-I T."/>
            <person name="Minakuchi Y."/>
            <person name="Ohishi K."/>
            <person name="Motoyama A."/>
            <person name="Aizu T."/>
            <person name="Enomoto A."/>
            <person name="Kondo K."/>
            <person name="Tanaka S."/>
            <person name="Hara Y."/>
            <person name="Koshikawa S."/>
            <person name="Sagara H."/>
            <person name="Miura T."/>
            <person name="Yokobori S."/>
            <person name="Miyagawa K."/>
            <person name="Suzuki Y."/>
            <person name="Kubo T."/>
            <person name="Oyama M."/>
            <person name="Kohara Y."/>
            <person name="Fujiyama A."/>
            <person name="Arakawa K."/>
            <person name="Katayama T."/>
            <person name="Toyoda A."/>
            <person name="Kunieda T."/>
        </authorList>
    </citation>
    <scope>NUCLEOTIDE SEQUENCE [LARGE SCALE GENOMIC DNA]</scope>
    <source>
        <strain evidence="12 13">YOKOZUNA-1</strain>
    </source>
</reference>
<dbReference type="OrthoDB" id="1918432at2759"/>
<dbReference type="InterPro" id="IPR000286">
    <property type="entry name" value="HDACs"/>
</dbReference>
<comment type="subcellular location">
    <subcellularLocation>
        <location evidence="6">Nucleus</location>
    </subcellularLocation>
</comment>
<evidence type="ECO:0000256" key="3">
    <source>
        <dbReference type="ARBA" id="ARBA00022801"/>
    </source>
</evidence>
<keyword evidence="4 6" id="KW-0156">Chromatin regulator</keyword>
<comment type="similarity">
    <text evidence="6">Belongs to the histone deacetylase family. HD Type 1 subfamily.</text>
</comment>
<gene>
    <name evidence="12" type="primary">RvY_10869-1</name>
    <name evidence="12" type="synonym">RvY_10869.1</name>
    <name evidence="12" type="ORF">RvY_10869</name>
</gene>
<keyword evidence="3 6" id="KW-0378">Hydrolase</keyword>
<keyword evidence="9" id="KW-0479">Metal-binding</keyword>
<protein>
    <recommendedName>
        <fullName evidence="1 6">Histone deacetylase</fullName>
        <ecNumber evidence="1 6">3.5.1.98</ecNumber>
    </recommendedName>
</protein>
<evidence type="ECO:0000256" key="5">
    <source>
        <dbReference type="ARBA" id="ARBA00048287"/>
    </source>
</evidence>